<keyword evidence="1" id="KW-1133">Transmembrane helix</keyword>
<reference evidence="3" key="1">
    <citation type="journal article" date="2013" name="PLoS ONE">
        <title>Metagenomic insights into the carbohydrate-active enzymes carried by the microorganisms adhering to solid digesta in the rumen of cows.</title>
        <authorList>
            <person name="Wang L."/>
            <person name="Hatem A."/>
            <person name="Catalyurek U.V."/>
            <person name="Morrison M."/>
            <person name="Yu Z."/>
        </authorList>
    </citation>
    <scope>NUCLEOTIDE SEQUENCE</scope>
</reference>
<protein>
    <recommendedName>
        <fullName evidence="2">DUF6273 domain-containing protein</fullName>
    </recommendedName>
</protein>
<sequence length="239" mass="26586">METYENTVMKWIGYILFLVVIAVYAFNIGGGSAESLDTQGIVTFGSYEQDNNPENGSEPIEWFVLEQKDGKTLLVSRFGLDSLPYHDSDGDVTWEKCSLRSWLNNVFLQSAFTVDEQASIQFTMVDNSASQGNDMSISSADTQDKVFLLSYSEAFAKYFLTNESRMCAPTDYAVARGAFTSSDSLTNGRPAGSWWLRSPVDTLMNALVVDFDGSQLFSNIHFCNQTVRPAVWVDTAALR</sequence>
<feature type="domain" description="DUF6273" evidence="2">
    <location>
        <begin position="69"/>
        <end position="234"/>
    </location>
</feature>
<feature type="transmembrane region" description="Helical" evidence="1">
    <location>
        <begin position="12"/>
        <end position="30"/>
    </location>
</feature>
<evidence type="ECO:0000313" key="3">
    <source>
        <dbReference type="EMBL" id="AHF25502.1"/>
    </source>
</evidence>
<organism evidence="3">
    <name type="scientific">uncultured bacterium Contigcl_7</name>
    <dbReference type="NCBI Taxonomy" id="1393677"/>
    <lineage>
        <taxon>Bacteria</taxon>
        <taxon>environmental samples</taxon>
    </lineage>
</organism>
<dbReference type="Pfam" id="PF19789">
    <property type="entry name" value="DUF6273"/>
    <property type="match status" value="1"/>
</dbReference>
<proteinExistence type="predicted"/>
<dbReference type="InterPro" id="IPR046240">
    <property type="entry name" value="DUF6273"/>
</dbReference>
<evidence type="ECO:0000259" key="2">
    <source>
        <dbReference type="Pfam" id="PF19789"/>
    </source>
</evidence>
<dbReference type="AlphaFoldDB" id="W0FRL3"/>
<name>W0FRL3_9BACT</name>
<keyword evidence="1" id="KW-0812">Transmembrane</keyword>
<keyword evidence="1" id="KW-0472">Membrane</keyword>
<evidence type="ECO:0000256" key="1">
    <source>
        <dbReference type="SAM" id="Phobius"/>
    </source>
</evidence>
<dbReference type="EMBL" id="KC246839">
    <property type="protein sequence ID" value="AHF25502.1"/>
    <property type="molecule type" value="Genomic_DNA"/>
</dbReference>
<accession>W0FRL3</accession>